<organism evidence="2">
    <name type="scientific">viral metagenome</name>
    <dbReference type="NCBI Taxonomy" id="1070528"/>
    <lineage>
        <taxon>unclassified sequences</taxon>
        <taxon>metagenomes</taxon>
        <taxon>organismal metagenomes</taxon>
    </lineage>
</organism>
<evidence type="ECO:0000256" key="1">
    <source>
        <dbReference type="SAM" id="MobiDB-lite"/>
    </source>
</evidence>
<sequence>MNETLSLVLATAILGVSGLCLYMYKNDTTDKDYSYDTNKNDNEELEEIPIEYFNDDDGFNESKTKNNKSKKNKKTAKPSRRKY</sequence>
<proteinExistence type="predicted"/>
<feature type="compositionally biased region" description="Basic residues" evidence="1">
    <location>
        <begin position="65"/>
        <end position="83"/>
    </location>
</feature>
<name>A0A6C0ESS3_9ZZZZ</name>
<dbReference type="AlphaFoldDB" id="A0A6C0ESS3"/>
<evidence type="ECO:0000313" key="2">
    <source>
        <dbReference type="EMBL" id="QHT31330.1"/>
    </source>
</evidence>
<reference evidence="2" key="1">
    <citation type="journal article" date="2020" name="Nature">
        <title>Giant virus diversity and host interactions through global metagenomics.</title>
        <authorList>
            <person name="Schulz F."/>
            <person name="Roux S."/>
            <person name="Paez-Espino D."/>
            <person name="Jungbluth S."/>
            <person name="Walsh D.A."/>
            <person name="Denef V.J."/>
            <person name="McMahon K.D."/>
            <person name="Konstantinidis K.T."/>
            <person name="Eloe-Fadrosh E.A."/>
            <person name="Kyrpides N.C."/>
            <person name="Woyke T."/>
        </authorList>
    </citation>
    <scope>NUCLEOTIDE SEQUENCE</scope>
    <source>
        <strain evidence="2">GVMAG-M-3300009155-2</strain>
    </source>
</reference>
<dbReference type="EMBL" id="MN738917">
    <property type="protein sequence ID" value="QHT31330.1"/>
    <property type="molecule type" value="Genomic_DNA"/>
</dbReference>
<accession>A0A6C0ESS3</accession>
<protein>
    <submittedName>
        <fullName evidence="2">Uncharacterized protein</fullName>
    </submittedName>
</protein>
<feature type="region of interest" description="Disordered" evidence="1">
    <location>
        <begin position="50"/>
        <end position="83"/>
    </location>
</feature>
<feature type="compositionally biased region" description="Acidic residues" evidence="1">
    <location>
        <begin position="50"/>
        <end position="59"/>
    </location>
</feature>